<dbReference type="InterPro" id="IPR008030">
    <property type="entry name" value="NmrA-like"/>
</dbReference>
<dbReference type="Proteomes" id="UP000572817">
    <property type="component" value="Unassembled WGS sequence"/>
</dbReference>
<keyword evidence="3" id="KW-1185">Reference proteome</keyword>
<evidence type="ECO:0000313" key="3">
    <source>
        <dbReference type="Proteomes" id="UP000572817"/>
    </source>
</evidence>
<gene>
    <name evidence="2" type="ORF">GTA08_BOTSDO02582</name>
</gene>
<proteinExistence type="predicted"/>
<sequence length="312" mass="34448">MPKVVITGASGKLGGAVLHNLLSYKLLSPQDIVVTTSSSLTDSRWNSFKEQGGTVREASFDDKASMEAAFKGCKRLLLVSTPRINMDFNDAPYGKGREAHHFAAIEAARTAGVKHIYYTSLGFKGGSKAGVMRAHNRTEEFLRMLTDTGYTILREGLYNESWPLYLGHGDLSGKDDRAEIVVAGDGKVSWAALDDLGLATASILVDEPANYAGVTLLLSTTTSVTLREVASMVSEAKGREVRLKVVSRDEHEKYYIEQRGIDSAYVRWWTSTYDVLPNNDCENKDPTLERLLAKHSREPKPIQETINEMLRG</sequence>
<dbReference type="PANTHER" id="PTHR47129:SF1">
    <property type="entry name" value="NMRA-LIKE DOMAIN-CONTAINING PROTEIN"/>
    <property type="match status" value="1"/>
</dbReference>
<dbReference type="InterPro" id="IPR052718">
    <property type="entry name" value="NmrA-type_oxidoreductase"/>
</dbReference>
<dbReference type="InterPro" id="IPR036291">
    <property type="entry name" value="NAD(P)-bd_dom_sf"/>
</dbReference>
<dbReference type="AlphaFoldDB" id="A0A8H4N8T2"/>
<dbReference type="Gene3D" id="3.40.50.720">
    <property type="entry name" value="NAD(P)-binding Rossmann-like Domain"/>
    <property type="match status" value="1"/>
</dbReference>
<dbReference type="SUPFAM" id="SSF51735">
    <property type="entry name" value="NAD(P)-binding Rossmann-fold domains"/>
    <property type="match status" value="1"/>
</dbReference>
<reference evidence="2" key="1">
    <citation type="submission" date="2020-04" db="EMBL/GenBank/DDBJ databases">
        <title>Genome Assembly and Annotation of Botryosphaeria dothidea sdau 11-99, a Latent Pathogen of Apple Fruit Ring Rot in China.</title>
        <authorList>
            <person name="Yu C."/>
            <person name="Diao Y."/>
            <person name="Lu Q."/>
            <person name="Zhao J."/>
            <person name="Cui S."/>
            <person name="Peng C."/>
            <person name="He B."/>
            <person name="Liu H."/>
        </authorList>
    </citation>
    <scope>NUCLEOTIDE SEQUENCE [LARGE SCALE GENOMIC DNA]</scope>
    <source>
        <strain evidence="2">Sdau11-99</strain>
    </source>
</reference>
<accession>A0A8H4N8T2</accession>
<comment type="caution">
    <text evidence="2">The sequence shown here is derived from an EMBL/GenBank/DDBJ whole genome shotgun (WGS) entry which is preliminary data.</text>
</comment>
<dbReference type="Gene3D" id="3.90.25.10">
    <property type="entry name" value="UDP-galactose 4-epimerase, domain 1"/>
    <property type="match status" value="1"/>
</dbReference>
<organism evidence="2 3">
    <name type="scientific">Botryosphaeria dothidea</name>
    <dbReference type="NCBI Taxonomy" id="55169"/>
    <lineage>
        <taxon>Eukaryota</taxon>
        <taxon>Fungi</taxon>
        <taxon>Dikarya</taxon>
        <taxon>Ascomycota</taxon>
        <taxon>Pezizomycotina</taxon>
        <taxon>Dothideomycetes</taxon>
        <taxon>Dothideomycetes incertae sedis</taxon>
        <taxon>Botryosphaeriales</taxon>
        <taxon>Botryosphaeriaceae</taxon>
        <taxon>Botryosphaeria</taxon>
    </lineage>
</organism>
<protein>
    <submittedName>
        <fullName evidence="2">NmrA-like protein</fullName>
    </submittedName>
</protein>
<evidence type="ECO:0000313" key="2">
    <source>
        <dbReference type="EMBL" id="KAF4310061.1"/>
    </source>
</evidence>
<dbReference type="Pfam" id="PF05368">
    <property type="entry name" value="NmrA"/>
    <property type="match status" value="1"/>
</dbReference>
<dbReference type="PANTHER" id="PTHR47129">
    <property type="entry name" value="QUINONE OXIDOREDUCTASE 2"/>
    <property type="match status" value="1"/>
</dbReference>
<evidence type="ECO:0000259" key="1">
    <source>
        <dbReference type="Pfam" id="PF05368"/>
    </source>
</evidence>
<name>A0A8H4N8T2_9PEZI</name>
<feature type="domain" description="NmrA-like" evidence="1">
    <location>
        <begin position="3"/>
        <end position="251"/>
    </location>
</feature>
<dbReference type="OrthoDB" id="419598at2759"/>
<dbReference type="EMBL" id="WWBZ02000016">
    <property type="protein sequence ID" value="KAF4310061.1"/>
    <property type="molecule type" value="Genomic_DNA"/>
</dbReference>